<name>A0AAE0F8Q7_9CHLO</name>
<keyword evidence="2" id="KW-1185">Reference proteome</keyword>
<evidence type="ECO:0000313" key="2">
    <source>
        <dbReference type="Proteomes" id="UP001190700"/>
    </source>
</evidence>
<gene>
    <name evidence="1" type="ORF">CYMTET_35630</name>
</gene>
<dbReference type="EMBL" id="LGRX02022860">
    <property type="protein sequence ID" value="KAK3255157.1"/>
    <property type="molecule type" value="Genomic_DNA"/>
</dbReference>
<comment type="caution">
    <text evidence="1">The sequence shown here is derived from an EMBL/GenBank/DDBJ whole genome shotgun (WGS) entry which is preliminary data.</text>
</comment>
<accession>A0AAE0F8Q7</accession>
<evidence type="ECO:0000313" key="1">
    <source>
        <dbReference type="EMBL" id="KAK3255157.1"/>
    </source>
</evidence>
<organism evidence="1 2">
    <name type="scientific">Cymbomonas tetramitiformis</name>
    <dbReference type="NCBI Taxonomy" id="36881"/>
    <lineage>
        <taxon>Eukaryota</taxon>
        <taxon>Viridiplantae</taxon>
        <taxon>Chlorophyta</taxon>
        <taxon>Pyramimonadophyceae</taxon>
        <taxon>Pyramimonadales</taxon>
        <taxon>Pyramimonadaceae</taxon>
        <taxon>Cymbomonas</taxon>
    </lineage>
</organism>
<reference evidence="1 2" key="1">
    <citation type="journal article" date="2015" name="Genome Biol. Evol.">
        <title>Comparative Genomics of a Bacterivorous Green Alga Reveals Evolutionary Causalities and Consequences of Phago-Mixotrophic Mode of Nutrition.</title>
        <authorList>
            <person name="Burns J.A."/>
            <person name="Paasch A."/>
            <person name="Narechania A."/>
            <person name="Kim E."/>
        </authorList>
    </citation>
    <scope>NUCLEOTIDE SEQUENCE [LARGE SCALE GENOMIC DNA]</scope>
    <source>
        <strain evidence="1 2">PLY_AMNH</strain>
    </source>
</reference>
<dbReference type="Proteomes" id="UP001190700">
    <property type="component" value="Unassembled WGS sequence"/>
</dbReference>
<sequence>MSGYDHTCEARKGYNTERYKEAFKQVRLAVRYIFNQPSSPIMSKAYNVFMSYAKASEPFQCPEWTPETVMVVRLLHRELDASVFLIWRSGYANLSRDEKRRLVESCLWFIRLPQNGILDLYDAIMKDYRTSGTYEQRWSDAVVSYHTRESDVAPLASVLLFIEDNGERHFCETVRDVEWDL</sequence>
<dbReference type="AlphaFoldDB" id="A0AAE0F8Q7"/>
<protein>
    <submittedName>
        <fullName evidence="1">Uncharacterized protein</fullName>
    </submittedName>
</protein>
<proteinExistence type="predicted"/>